<accession>A0A915PQ30</accession>
<keyword evidence="2" id="KW-0812">Transmembrane</keyword>
<feature type="transmembrane region" description="Helical" evidence="2">
    <location>
        <begin position="180"/>
        <end position="204"/>
    </location>
</feature>
<dbReference type="AlphaFoldDB" id="A0A915PQ30"/>
<reference evidence="4" key="1">
    <citation type="submission" date="2022-11" db="UniProtKB">
        <authorList>
            <consortium name="WormBaseParasite"/>
        </authorList>
    </citation>
    <scope>IDENTIFICATION</scope>
</reference>
<keyword evidence="2" id="KW-1133">Transmembrane helix</keyword>
<proteinExistence type="predicted"/>
<dbReference type="Proteomes" id="UP000887581">
    <property type="component" value="Unplaced"/>
</dbReference>
<evidence type="ECO:0000313" key="3">
    <source>
        <dbReference type="Proteomes" id="UP000887581"/>
    </source>
</evidence>
<evidence type="ECO:0000256" key="2">
    <source>
        <dbReference type="SAM" id="Phobius"/>
    </source>
</evidence>
<protein>
    <submittedName>
        <fullName evidence="4">Uncharacterized protein</fullName>
    </submittedName>
</protein>
<name>A0A915PQ30_9BILA</name>
<sequence length="209" mass="23930">MRKTQITYDTEVPAPLNIDDKLEEQCGTYHNYSLPHGTIRNDNKRKLYDKPQMNDKHEMETVGSSTSHGTAINSIYYNQTDNNHQSTIRNYDIPKDTLNNDILQSGSHPVPPCSPAKQPLLHSHLHKHPGSQKGISRPLPPTIVLSPPDETSSEKVKVIFEYDKEKYTAQPNFLLRYKRIILTVAITFLIILLLIFIVLVVYSANRRRL</sequence>
<keyword evidence="2" id="KW-0472">Membrane</keyword>
<keyword evidence="3" id="KW-1185">Reference proteome</keyword>
<dbReference type="WBParaSite" id="sdigi.contig195.g5948.t1">
    <property type="protein sequence ID" value="sdigi.contig195.g5948.t1"/>
    <property type="gene ID" value="sdigi.contig195.g5948"/>
</dbReference>
<evidence type="ECO:0000313" key="4">
    <source>
        <dbReference type="WBParaSite" id="sdigi.contig195.g5948.t1"/>
    </source>
</evidence>
<evidence type="ECO:0000256" key="1">
    <source>
        <dbReference type="SAM" id="MobiDB-lite"/>
    </source>
</evidence>
<organism evidence="3 4">
    <name type="scientific">Setaria digitata</name>
    <dbReference type="NCBI Taxonomy" id="48799"/>
    <lineage>
        <taxon>Eukaryota</taxon>
        <taxon>Metazoa</taxon>
        <taxon>Ecdysozoa</taxon>
        <taxon>Nematoda</taxon>
        <taxon>Chromadorea</taxon>
        <taxon>Rhabditida</taxon>
        <taxon>Spirurina</taxon>
        <taxon>Spiruromorpha</taxon>
        <taxon>Filarioidea</taxon>
        <taxon>Setariidae</taxon>
        <taxon>Setaria</taxon>
    </lineage>
</organism>
<feature type="region of interest" description="Disordered" evidence="1">
    <location>
        <begin position="126"/>
        <end position="148"/>
    </location>
</feature>